<name>E6QUY8_9ZZZZ</name>
<accession>E6QUY8</accession>
<comment type="caution">
    <text evidence="1">The sequence shown here is derived from an EMBL/GenBank/DDBJ whole genome shotgun (WGS) entry which is preliminary data.</text>
</comment>
<evidence type="ECO:0000313" key="1">
    <source>
        <dbReference type="EMBL" id="CBI11061.1"/>
    </source>
</evidence>
<sequence length="64" mass="7740">MLLRHHRLSAVIWNAQCDANQFEYRGHQTLCLVLTDKKVSSWISRIPLILRFEQFPRFTKYHPE</sequence>
<proteinExistence type="predicted"/>
<gene>
    <name evidence="1" type="ORF">CARN7_1871</name>
</gene>
<organism evidence="1">
    <name type="scientific">mine drainage metagenome</name>
    <dbReference type="NCBI Taxonomy" id="410659"/>
    <lineage>
        <taxon>unclassified sequences</taxon>
        <taxon>metagenomes</taxon>
        <taxon>ecological metagenomes</taxon>
    </lineage>
</organism>
<dbReference type="EMBL" id="CABR01000121">
    <property type="protein sequence ID" value="CBI11061.1"/>
    <property type="molecule type" value="Genomic_DNA"/>
</dbReference>
<protein>
    <submittedName>
        <fullName evidence="1">Uncharacterized protein</fullName>
    </submittedName>
</protein>
<dbReference type="AlphaFoldDB" id="E6QUY8"/>
<reference evidence="1" key="1">
    <citation type="submission" date="2009-10" db="EMBL/GenBank/DDBJ databases">
        <title>Diversity of trophic interactions inside an arsenic-rich microbial ecosystem.</title>
        <authorList>
            <person name="Bertin P.N."/>
            <person name="Heinrich-Salmeron A."/>
            <person name="Pelletier E."/>
            <person name="Goulhen-Chollet F."/>
            <person name="Arsene-Ploetze F."/>
            <person name="Gallien S."/>
            <person name="Calteau A."/>
            <person name="Vallenet D."/>
            <person name="Casiot C."/>
            <person name="Chane-Woon-Ming B."/>
            <person name="Giloteaux L."/>
            <person name="Barakat M."/>
            <person name="Bonnefoy V."/>
            <person name="Bruneel O."/>
            <person name="Chandler M."/>
            <person name="Cleiss J."/>
            <person name="Duran R."/>
            <person name="Elbaz-Poulichet F."/>
            <person name="Fonknechten N."/>
            <person name="Lauga B."/>
            <person name="Mornico D."/>
            <person name="Ortet P."/>
            <person name="Schaeffer C."/>
            <person name="Siguier P."/>
            <person name="Alexander Thil Smith A."/>
            <person name="Van Dorsselaer A."/>
            <person name="Weissenbach J."/>
            <person name="Medigue C."/>
            <person name="Le Paslier D."/>
        </authorList>
    </citation>
    <scope>NUCLEOTIDE SEQUENCE</scope>
</reference>